<dbReference type="EMBL" id="CP109823">
    <property type="protein sequence ID" value="XAE52952.1"/>
    <property type="molecule type" value="Genomic_DNA"/>
</dbReference>
<organism evidence="2 3">
    <name type="scientific">Burkholderia arboris</name>
    <dbReference type="NCBI Taxonomy" id="488730"/>
    <lineage>
        <taxon>Bacteria</taxon>
        <taxon>Pseudomonadati</taxon>
        <taxon>Pseudomonadota</taxon>
        <taxon>Betaproteobacteria</taxon>
        <taxon>Burkholderiales</taxon>
        <taxon>Burkholderiaceae</taxon>
        <taxon>Burkholderia</taxon>
        <taxon>Burkholderia cepacia complex</taxon>
    </lineage>
</organism>
<sequence length="110" mass="12284">MLDALTREERKALLRWLAAYRESQARADARPVLTAAPAQLESLVRALEVAADTLSAADADQMWAQLHAIARTLKRTGHPRPRAARRPPAPLPGQRDFFDECDDLEDLAEQ</sequence>
<keyword evidence="3" id="KW-1185">Reference proteome</keyword>
<dbReference type="RefSeq" id="WP_233464288.1">
    <property type="nucleotide sequence ID" value="NZ_CABVPX010000023.1"/>
</dbReference>
<name>A0ABZ3DVD4_9BURK</name>
<gene>
    <name evidence="2" type="ORF">OHZ10_35990</name>
</gene>
<protein>
    <submittedName>
        <fullName evidence="2">Uncharacterized protein</fullName>
    </submittedName>
</protein>
<accession>A0ABZ3DVD4</accession>
<evidence type="ECO:0000313" key="3">
    <source>
        <dbReference type="Proteomes" id="UP001448498"/>
    </source>
</evidence>
<feature type="region of interest" description="Disordered" evidence="1">
    <location>
        <begin position="74"/>
        <end position="98"/>
    </location>
</feature>
<proteinExistence type="predicted"/>
<feature type="compositionally biased region" description="Basic residues" evidence="1">
    <location>
        <begin position="74"/>
        <end position="85"/>
    </location>
</feature>
<reference evidence="2 3" key="1">
    <citation type="submission" date="2022-10" db="EMBL/GenBank/DDBJ databases">
        <title>Genomic of Burkholderia cepacia PN-1.</title>
        <authorList>
            <person name="Yang Y."/>
            <person name="Guan H."/>
            <person name="Huang J."/>
        </authorList>
    </citation>
    <scope>NUCLEOTIDE SEQUENCE [LARGE SCALE GENOMIC DNA]</scope>
    <source>
        <strain evidence="2 3">PN-1</strain>
    </source>
</reference>
<evidence type="ECO:0000256" key="1">
    <source>
        <dbReference type="SAM" id="MobiDB-lite"/>
    </source>
</evidence>
<evidence type="ECO:0000313" key="2">
    <source>
        <dbReference type="EMBL" id="XAE52952.1"/>
    </source>
</evidence>
<dbReference type="Proteomes" id="UP001448498">
    <property type="component" value="Chromosome 2"/>
</dbReference>